<gene>
    <name evidence="1" type="ORF">AC578_2871</name>
</gene>
<organism evidence="1 2">
    <name type="scientific">Pseudocercospora eumusae</name>
    <dbReference type="NCBI Taxonomy" id="321146"/>
    <lineage>
        <taxon>Eukaryota</taxon>
        <taxon>Fungi</taxon>
        <taxon>Dikarya</taxon>
        <taxon>Ascomycota</taxon>
        <taxon>Pezizomycotina</taxon>
        <taxon>Dothideomycetes</taxon>
        <taxon>Dothideomycetidae</taxon>
        <taxon>Mycosphaerellales</taxon>
        <taxon>Mycosphaerellaceae</taxon>
        <taxon>Pseudocercospora</taxon>
    </lineage>
</organism>
<protein>
    <submittedName>
        <fullName evidence="1">Uncharacterized protein</fullName>
    </submittedName>
</protein>
<accession>A0A139H3P0</accession>
<keyword evidence="2" id="KW-1185">Reference proteome</keyword>
<proteinExistence type="predicted"/>
<comment type="caution">
    <text evidence="1">The sequence shown here is derived from an EMBL/GenBank/DDBJ whole genome shotgun (WGS) entry which is preliminary data.</text>
</comment>
<dbReference type="Proteomes" id="UP000070133">
    <property type="component" value="Unassembled WGS sequence"/>
</dbReference>
<sequence length="210" mass="24362">MRAALRIAHYIKLATQPRPGFIKTTTYKLNPHTHSINPQMHQDMKPAKAKKTLKQCLESLPQELWNEIYDLTFSPPHLDPRTHVTGQRLKPWILFTANPPSTVVYISKNYKPPWQLQICRQMREEFSRTYYTSTFVGNASEVLAWASSKRKSQRCLVKSIYCWVGEEAPRHRTARALLARSERSVVLKKQLKDLMASSVVVFDYRDQACS</sequence>
<evidence type="ECO:0000313" key="1">
    <source>
        <dbReference type="EMBL" id="KXS97032.1"/>
    </source>
</evidence>
<evidence type="ECO:0000313" key="2">
    <source>
        <dbReference type="Proteomes" id="UP000070133"/>
    </source>
</evidence>
<dbReference type="OrthoDB" id="3650741at2759"/>
<name>A0A139H3P0_9PEZI</name>
<dbReference type="AlphaFoldDB" id="A0A139H3P0"/>
<dbReference type="EMBL" id="LFZN01000155">
    <property type="protein sequence ID" value="KXS97032.1"/>
    <property type="molecule type" value="Genomic_DNA"/>
</dbReference>
<reference evidence="1 2" key="1">
    <citation type="submission" date="2015-07" db="EMBL/GenBank/DDBJ databases">
        <title>Comparative genomics of the Sigatoka disease complex on banana suggests a link between parallel evolutionary changes in Pseudocercospora fijiensis and Pseudocercospora eumusae and increased virulence on the banana host.</title>
        <authorList>
            <person name="Chang T.-C."/>
            <person name="Salvucci A."/>
            <person name="Crous P.W."/>
            <person name="Stergiopoulos I."/>
        </authorList>
    </citation>
    <scope>NUCLEOTIDE SEQUENCE [LARGE SCALE GENOMIC DNA]</scope>
    <source>
        <strain evidence="1 2">CBS 114824</strain>
    </source>
</reference>